<evidence type="ECO:0000256" key="3">
    <source>
        <dbReference type="ARBA" id="ARBA00022737"/>
    </source>
</evidence>
<dbReference type="PANTHER" id="PTHR23416">
    <property type="entry name" value="SIALIC ACID SYNTHASE-RELATED"/>
    <property type="match status" value="1"/>
</dbReference>
<dbReference type="PROSITE" id="PS00101">
    <property type="entry name" value="HEXAPEP_TRANSFERASES"/>
    <property type="match status" value="1"/>
</dbReference>
<dbReference type="EMBL" id="CP081150">
    <property type="protein sequence ID" value="QZA79454.1"/>
    <property type="molecule type" value="Genomic_DNA"/>
</dbReference>
<dbReference type="SUPFAM" id="SSF51161">
    <property type="entry name" value="Trimeric LpxA-like enzymes"/>
    <property type="match status" value="1"/>
</dbReference>
<keyword evidence="4 5" id="KW-0012">Acyltransferase</keyword>
<dbReference type="Pfam" id="PF00132">
    <property type="entry name" value="Hexapep"/>
    <property type="match status" value="1"/>
</dbReference>
<protein>
    <submittedName>
        <fullName evidence="5">Acyltransferase</fullName>
    </submittedName>
</protein>
<dbReference type="InterPro" id="IPR018357">
    <property type="entry name" value="Hexapep_transf_CS"/>
</dbReference>
<dbReference type="Proteomes" id="UP000825679">
    <property type="component" value="Chromosome"/>
</dbReference>
<dbReference type="InterPro" id="IPR051159">
    <property type="entry name" value="Hexapeptide_acetyltransf"/>
</dbReference>
<dbReference type="Gene3D" id="2.160.10.10">
    <property type="entry name" value="Hexapeptide repeat proteins"/>
    <property type="match status" value="1"/>
</dbReference>
<evidence type="ECO:0000256" key="2">
    <source>
        <dbReference type="ARBA" id="ARBA00022679"/>
    </source>
</evidence>
<dbReference type="GO" id="GO:0016746">
    <property type="term" value="F:acyltransferase activity"/>
    <property type="evidence" value="ECO:0007669"/>
    <property type="project" value="UniProtKB-KW"/>
</dbReference>
<name>A0ABX8ZDR3_9NEIS</name>
<reference evidence="5 6" key="1">
    <citation type="submission" date="2021-08" db="EMBL/GenBank/DDBJ databases">
        <title>complete genome sequencing of Deefgea sp. D25.</title>
        <authorList>
            <person name="Bae J.-W."/>
            <person name="Gim D.-H."/>
        </authorList>
    </citation>
    <scope>NUCLEOTIDE SEQUENCE [LARGE SCALE GENOMIC DNA]</scope>
    <source>
        <strain evidence="5 6">D25</strain>
    </source>
</reference>
<sequence>MIAAWVFNQAHQHKRFVGLYRRLCQPFGQEWAVFLRRWGGLHAMGHGCVINMNVTMTDPAYVRLGNNVHLSGCTLFGHDGSVNMVNQAFGLNLDHVGKIDILDNVFIGHQAIILPGVTIGPNAIVAANSVVTRDVPPNCVVGGSPAKVICSLDDWIERLKQENSQLPWATELGQREHVLAPENLALCAARVAFFYGEENHHVA</sequence>
<dbReference type="CDD" id="cd04647">
    <property type="entry name" value="LbH_MAT_like"/>
    <property type="match status" value="1"/>
</dbReference>
<keyword evidence="2" id="KW-0808">Transferase</keyword>
<evidence type="ECO:0000313" key="6">
    <source>
        <dbReference type="Proteomes" id="UP000825679"/>
    </source>
</evidence>
<dbReference type="InterPro" id="IPR001451">
    <property type="entry name" value="Hexapep"/>
</dbReference>
<evidence type="ECO:0000313" key="5">
    <source>
        <dbReference type="EMBL" id="QZA79454.1"/>
    </source>
</evidence>
<organism evidence="5 6">
    <name type="scientific">Deefgea tanakiae</name>
    <dbReference type="NCBI Taxonomy" id="2865840"/>
    <lineage>
        <taxon>Bacteria</taxon>
        <taxon>Pseudomonadati</taxon>
        <taxon>Pseudomonadota</taxon>
        <taxon>Betaproteobacteria</taxon>
        <taxon>Neisseriales</taxon>
        <taxon>Chitinibacteraceae</taxon>
        <taxon>Deefgea</taxon>
    </lineage>
</organism>
<evidence type="ECO:0000256" key="4">
    <source>
        <dbReference type="ARBA" id="ARBA00023315"/>
    </source>
</evidence>
<accession>A0ABX8ZDR3</accession>
<proteinExistence type="inferred from homology"/>
<gene>
    <name evidence="5" type="ORF">K4H28_05905</name>
</gene>
<dbReference type="InterPro" id="IPR011004">
    <property type="entry name" value="Trimer_LpxA-like_sf"/>
</dbReference>
<comment type="similarity">
    <text evidence="1">Belongs to the transferase hexapeptide repeat family.</text>
</comment>
<evidence type="ECO:0000256" key="1">
    <source>
        <dbReference type="ARBA" id="ARBA00007274"/>
    </source>
</evidence>
<keyword evidence="3" id="KW-0677">Repeat</keyword>
<keyword evidence="6" id="KW-1185">Reference proteome</keyword>
<dbReference type="PANTHER" id="PTHR23416:SF23">
    <property type="entry name" value="ACETYLTRANSFERASE C18B11.09C-RELATED"/>
    <property type="match status" value="1"/>
</dbReference>